<evidence type="ECO:0000313" key="3">
    <source>
        <dbReference type="WBParaSite" id="jg24155"/>
    </source>
</evidence>
<reference evidence="2 3" key="1">
    <citation type="submission" date="2022-11" db="UniProtKB">
        <authorList>
            <consortium name="WormBaseParasite"/>
        </authorList>
    </citation>
    <scope>IDENTIFICATION</scope>
</reference>
<accession>A0A915D6M5</accession>
<evidence type="ECO:0000313" key="2">
    <source>
        <dbReference type="WBParaSite" id="jg16599"/>
    </source>
</evidence>
<proteinExistence type="predicted"/>
<organism evidence="1 2">
    <name type="scientific">Ditylenchus dipsaci</name>
    <dbReference type="NCBI Taxonomy" id="166011"/>
    <lineage>
        <taxon>Eukaryota</taxon>
        <taxon>Metazoa</taxon>
        <taxon>Ecdysozoa</taxon>
        <taxon>Nematoda</taxon>
        <taxon>Chromadorea</taxon>
        <taxon>Rhabditida</taxon>
        <taxon>Tylenchina</taxon>
        <taxon>Tylenchomorpha</taxon>
        <taxon>Sphaerularioidea</taxon>
        <taxon>Anguinidae</taxon>
        <taxon>Anguininae</taxon>
        <taxon>Ditylenchus</taxon>
    </lineage>
</organism>
<dbReference type="AlphaFoldDB" id="A0A915D6M5"/>
<name>A0A915D6M5_9BILA</name>
<protein>
    <submittedName>
        <fullName evidence="2 3">Uncharacterized protein</fullName>
    </submittedName>
</protein>
<keyword evidence="1" id="KW-1185">Reference proteome</keyword>
<evidence type="ECO:0000313" key="1">
    <source>
        <dbReference type="Proteomes" id="UP000887574"/>
    </source>
</evidence>
<dbReference type="WBParaSite" id="jg16599">
    <property type="protein sequence ID" value="jg16599"/>
    <property type="gene ID" value="jg16599"/>
</dbReference>
<sequence>MNSMNIFVPRQIFVDQFTEDQFPCGSIDGAFPFFITPDNNPCRSSTLFGFGFQVITPVIASVEKAKPNYSKSFG</sequence>
<dbReference type="Proteomes" id="UP000887574">
    <property type="component" value="Unplaced"/>
</dbReference>
<dbReference type="WBParaSite" id="jg24155">
    <property type="protein sequence ID" value="jg24155"/>
    <property type="gene ID" value="jg24155"/>
</dbReference>